<keyword evidence="2 4" id="KW-0238">DNA-binding</keyword>
<evidence type="ECO:0000256" key="1">
    <source>
        <dbReference type="ARBA" id="ARBA00023015"/>
    </source>
</evidence>
<organism evidence="6 7">
    <name type="scientific">Pseudoalteromonas rubra</name>
    <dbReference type="NCBI Taxonomy" id="43658"/>
    <lineage>
        <taxon>Bacteria</taxon>
        <taxon>Pseudomonadati</taxon>
        <taxon>Pseudomonadota</taxon>
        <taxon>Gammaproteobacteria</taxon>
        <taxon>Alteromonadales</taxon>
        <taxon>Pseudoalteromonadaceae</taxon>
        <taxon>Pseudoalteromonas</taxon>
    </lineage>
</organism>
<dbReference type="InterPro" id="IPR036271">
    <property type="entry name" value="Tet_transcr_reg_TetR-rel_C_sf"/>
</dbReference>
<evidence type="ECO:0000256" key="3">
    <source>
        <dbReference type="ARBA" id="ARBA00023163"/>
    </source>
</evidence>
<evidence type="ECO:0000256" key="4">
    <source>
        <dbReference type="PROSITE-ProRule" id="PRU00335"/>
    </source>
</evidence>
<dbReference type="OrthoDB" id="116240at2"/>
<gene>
    <name evidence="6" type="ORF">TW77_16185</name>
</gene>
<sequence>MTVKVTRSMLKRQAIIDGALSAFQQYGVSDTSMDKIAETAQVSKRTVYNHFESKEQLVTHIIKEIWQQNILTCDIEYDADIALDAQLTALLKNELDFLSNQNLQELIRVAIGYCLFNPDIFTAEMSEFFDQETALIRWIKQAMLQGRLRQADPQVAHAQLISLLKGQAFWPQILHQQPVLSSDQIDTLAAETVAFFLAYYRA</sequence>
<protein>
    <submittedName>
        <fullName evidence="6">Transcriptional regulator</fullName>
    </submittedName>
</protein>
<proteinExistence type="predicted"/>
<dbReference type="PANTHER" id="PTHR30055">
    <property type="entry name" value="HTH-TYPE TRANSCRIPTIONAL REGULATOR RUTR"/>
    <property type="match status" value="1"/>
</dbReference>
<dbReference type="Gene3D" id="1.10.10.60">
    <property type="entry name" value="Homeodomain-like"/>
    <property type="match status" value="1"/>
</dbReference>
<dbReference type="PANTHER" id="PTHR30055:SF224">
    <property type="entry name" value="TRANSCRIPTIONAL REGULATOR TETR FAMILY"/>
    <property type="match status" value="1"/>
</dbReference>
<keyword evidence="3" id="KW-0804">Transcription</keyword>
<dbReference type="RefSeq" id="WP_046006020.1">
    <property type="nucleotide sequence ID" value="NZ_JXYA01000039.1"/>
</dbReference>
<dbReference type="InterPro" id="IPR023772">
    <property type="entry name" value="DNA-bd_HTH_TetR-type_CS"/>
</dbReference>
<feature type="DNA-binding region" description="H-T-H motif" evidence="4">
    <location>
        <begin position="32"/>
        <end position="51"/>
    </location>
</feature>
<dbReference type="Pfam" id="PF00440">
    <property type="entry name" value="TetR_N"/>
    <property type="match status" value="1"/>
</dbReference>
<dbReference type="Gene3D" id="1.10.357.10">
    <property type="entry name" value="Tetracycline Repressor, domain 2"/>
    <property type="match status" value="1"/>
</dbReference>
<keyword evidence="1" id="KW-0805">Transcription regulation</keyword>
<dbReference type="FunFam" id="1.10.10.60:FF:000141">
    <property type="entry name" value="TetR family transcriptional regulator"/>
    <property type="match status" value="1"/>
</dbReference>
<dbReference type="SUPFAM" id="SSF48498">
    <property type="entry name" value="Tetracyclin repressor-like, C-terminal domain"/>
    <property type="match status" value="1"/>
</dbReference>
<reference evidence="6 7" key="1">
    <citation type="journal article" date="2015" name="BMC Genomics">
        <title>Genome mining reveals unlocked bioactive potential of marine Gram-negative bacteria.</title>
        <authorList>
            <person name="Machado H."/>
            <person name="Sonnenschein E.C."/>
            <person name="Melchiorsen J."/>
            <person name="Gram L."/>
        </authorList>
    </citation>
    <scope>NUCLEOTIDE SEQUENCE [LARGE SCALE GENOMIC DNA]</scope>
    <source>
        <strain evidence="6 7">S2471</strain>
    </source>
</reference>
<evidence type="ECO:0000313" key="7">
    <source>
        <dbReference type="Proteomes" id="UP000033452"/>
    </source>
</evidence>
<dbReference type="GO" id="GO:0003700">
    <property type="term" value="F:DNA-binding transcription factor activity"/>
    <property type="evidence" value="ECO:0007669"/>
    <property type="project" value="TreeGrafter"/>
</dbReference>
<dbReference type="Proteomes" id="UP000033452">
    <property type="component" value="Unassembled WGS sequence"/>
</dbReference>
<dbReference type="InterPro" id="IPR009057">
    <property type="entry name" value="Homeodomain-like_sf"/>
</dbReference>
<accession>A0A0F4QJ58</accession>
<dbReference type="PATRIC" id="fig|43658.5.peg.3418"/>
<evidence type="ECO:0000256" key="2">
    <source>
        <dbReference type="ARBA" id="ARBA00023125"/>
    </source>
</evidence>
<dbReference type="Pfam" id="PF14246">
    <property type="entry name" value="TetR_C_7"/>
    <property type="match status" value="1"/>
</dbReference>
<dbReference type="GO" id="GO:0000976">
    <property type="term" value="F:transcription cis-regulatory region binding"/>
    <property type="evidence" value="ECO:0007669"/>
    <property type="project" value="TreeGrafter"/>
</dbReference>
<dbReference type="InterPro" id="IPR050109">
    <property type="entry name" value="HTH-type_TetR-like_transc_reg"/>
</dbReference>
<dbReference type="PRINTS" id="PR00455">
    <property type="entry name" value="HTHTETR"/>
</dbReference>
<comment type="caution">
    <text evidence="6">The sequence shown here is derived from an EMBL/GenBank/DDBJ whole genome shotgun (WGS) entry which is preliminary data.</text>
</comment>
<feature type="domain" description="HTH tetR-type" evidence="5">
    <location>
        <begin position="9"/>
        <end position="69"/>
    </location>
</feature>
<dbReference type="AlphaFoldDB" id="A0A0F4QJ58"/>
<name>A0A0F4QJ58_9GAMM</name>
<dbReference type="InterPro" id="IPR001647">
    <property type="entry name" value="HTH_TetR"/>
</dbReference>
<dbReference type="EMBL" id="JXYA01000039">
    <property type="protein sequence ID" value="KJZ07300.1"/>
    <property type="molecule type" value="Genomic_DNA"/>
</dbReference>
<dbReference type="PROSITE" id="PS50977">
    <property type="entry name" value="HTH_TETR_2"/>
    <property type="match status" value="1"/>
</dbReference>
<evidence type="ECO:0000259" key="5">
    <source>
        <dbReference type="PROSITE" id="PS50977"/>
    </source>
</evidence>
<dbReference type="PROSITE" id="PS01081">
    <property type="entry name" value="HTH_TETR_1"/>
    <property type="match status" value="1"/>
</dbReference>
<dbReference type="SUPFAM" id="SSF46689">
    <property type="entry name" value="Homeodomain-like"/>
    <property type="match status" value="1"/>
</dbReference>
<keyword evidence="7" id="KW-1185">Reference proteome</keyword>
<dbReference type="InterPro" id="IPR039536">
    <property type="entry name" value="TetR_C_Proteobacteria"/>
</dbReference>
<evidence type="ECO:0000313" key="6">
    <source>
        <dbReference type="EMBL" id="KJZ07300.1"/>
    </source>
</evidence>